<evidence type="ECO:0000256" key="5">
    <source>
        <dbReference type="ARBA" id="ARBA00022989"/>
    </source>
</evidence>
<keyword evidence="7" id="KW-0143">Chaperone</keyword>
<dbReference type="InterPro" id="IPR052029">
    <property type="entry name" value="PpiD_chaperone"/>
</dbReference>
<dbReference type="OrthoDB" id="9812372at2"/>
<evidence type="ECO:0000313" key="14">
    <source>
        <dbReference type="EMBL" id="AXK60173.1"/>
    </source>
</evidence>
<keyword evidence="11" id="KW-0697">Rotamase</keyword>
<keyword evidence="15" id="KW-1185">Reference proteome</keyword>
<keyword evidence="5 12" id="KW-1133">Transmembrane helix</keyword>
<keyword evidence="6 12" id="KW-0472">Membrane</keyword>
<dbReference type="EMBL" id="CP025544">
    <property type="protein sequence ID" value="AXK60173.1"/>
    <property type="molecule type" value="Genomic_DNA"/>
</dbReference>
<dbReference type="RefSeq" id="WP_115585188.1">
    <property type="nucleotide sequence ID" value="NZ_CP025544.1"/>
</dbReference>
<evidence type="ECO:0000256" key="10">
    <source>
        <dbReference type="ARBA" id="ARBA00042775"/>
    </source>
</evidence>
<dbReference type="GO" id="GO:0003755">
    <property type="term" value="F:peptidyl-prolyl cis-trans isomerase activity"/>
    <property type="evidence" value="ECO:0007669"/>
    <property type="project" value="UniProtKB-KW"/>
</dbReference>
<evidence type="ECO:0000256" key="1">
    <source>
        <dbReference type="ARBA" id="ARBA00004382"/>
    </source>
</evidence>
<keyword evidence="4 12" id="KW-0812">Transmembrane</keyword>
<evidence type="ECO:0000256" key="3">
    <source>
        <dbReference type="ARBA" id="ARBA00022519"/>
    </source>
</evidence>
<dbReference type="PROSITE" id="PS50198">
    <property type="entry name" value="PPIC_PPIASE_2"/>
    <property type="match status" value="1"/>
</dbReference>
<keyword evidence="11" id="KW-0413">Isomerase</keyword>
<evidence type="ECO:0000313" key="15">
    <source>
        <dbReference type="Proteomes" id="UP000254834"/>
    </source>
</evidence>
<dbReference type="PANTHER" id="PTHR47529:SF1">
    <property type="entry name" value="PERIPLASMIC CHAPERONE PPID"/>
    <property type="match status" value="1"/>
</dbReference>
<dbReference type="SUPFAM" id="SSF54534">
    <property type="entry name" value="FKBP-like"/>
    <property type="match status" value="1"/>
</dbReference>
<feature type="transmembrane region" description="Helical" evidence="12">
    <location>
        <begin position="12"/>
        <end position="32"/>
    </location>
</feature>
<dbReference type="Gene3D" id="3.10.50.40">
    <property type="match status" value="1"/>
</dbReference>
<reference evidence="14 15" key="1">
    <citation type="submission" date="2017-12" db="EMBL/GenBank/DDBJ databases">
        <title>Chromulinavorax destructans is a abundant pathogen of dominant heterotrophic picoflagllates.</title>
        <authorList>
            <person name="Deeg C.M."/>
            <person name="Zimmer M."/>
            <person name="Suttle C.A."/>
        </authorList>
    </citation>
    <scope>NUCLEOTIDE SEQUENCE [LARGE SCALE GENOMIC DNA]</scope>
    <source>
        <strain evidence="14 15">SeV1</strain>
    </source>
</reference>
<proteinExistence type="inferred from homology"/>
<dbReference type="Pfam" id="PF13624">
    <property type="entry name" value="SurA_N_3"/>
    <property type="match status" value="1"/>
</dbReference>
<dbReference type="Pfam" id="PF00639">
    <property type="entry name" value="Rotamase"/>
    <property type="match status" value="1"/>
</dbReference>
<accession>A0A345ZA56</accession>
<dbReference type="InterPro" id="IPR046357">
    <property type="entry name" value="PPIase_dom_sf"/>
</dbReference>
<organism evidence="14 15">
    <name type="scientific">Candidatus Chromulinivorax destructor</name>
    <dbReference type="NCBI Taxonomy" id="2066483"/>
    <lineage>
        <taxon>Bacteria</taxon>
        <taxon>Candidatus Babelota</taxon>
        <taxon>Candidatus Babeliae</taxon>
        <taxon>Candidatus Babeliales</taxon>
        <taxon>Candidatus Chromulinivoraceae</taxon>
        <taxon>Candidatus Chromulinivorax</taxon>
    </lineage>
</organism>
<dbReference type="PANTHER" id="PTHR47529">
    <property type="entry name" value="PEPTIDYL-PROLYL CIS-TRANS ISOMERASE D"/>
    <property type="match status" value="1"/>
</dbReference>
<evidence type="ECO:0000259" key="13">
    <source>
        <dbReference type="PROSITE" id="PS50198"/>
    </source>
</evidence>
<dbReference type="KEGG" id="cdes:C0J27_00205"/>
<dbReference type="SUPFAM" id="SSF109998">
    <property type="entry name" value="Triger factor/SurA peptide-binding domain-like"/>
    <property type="match status" value="1"/>
</dbReference>
<gene>
    <name evidence="14" type="ORF">C0J27_00205</name>
</gene>
<comment type="similarity">
    <text evidence="8">Belongs to the PpiD chaperone family.</text>
</comment>
<evidence type="ECO:0000256" key="2">
    <source>
        <dbReference type="ARBA" id="ARBA00022475"/>
    </source>
</evidence>
<name>A0A345ZA56_9BACT</name>
<feature type="domain" description="PpiC" evidence="13">
    <location>
        <begin position="272"/>
        <end position="372"/>
    </location>
</feature>
<evidence type="ECO:0000256" key="12">
    <source>
        <dbReference type="SAM" id="Phobius"/>
    </source>
</evidence>
<protein>
    <recommendedName>
        <fullName evidence="9">Periplasmic chaperone PpiD</fullName>
    </recommendedName>
    <alternativeName>
        <fullName evidence="10">Periplasmic folding chaperone</fullName>
    </alternativeName>
</protein>
<keyword evidence="3" id="KW-0997">Cell inner membrane</keyword>
<dbReference type="Proteomes" id="UP000254834">
    <property type="component" value="Chromosome"/>
</dbReference>
<comment type="subcellular location">
    <subcellularLocation>
        <location evidence="1">Cell inner membrane</location>
        <topology evidence="1">Single-pass type II membrane protein</topology>
        <orientation evidence="1">Periplasmic side</orientation>
    </subcellularLocation>
</comment>
<sequence length="640" mass="73111">MITSLRRSLKSNAYRIFLWMFLAIMLFGGLSFDFTDKSKWAIKVYKQKMMDLDWYHALITSQKQLDYIASLGINWPRTEPLDKEVLRNSIKKLLLQHNAQELDLRVPSVLVQDQLAAALQGLPEYFFDASGRLNVAMLEKQLAPRTFESFVDEIENEIKANLIHNIVDLSSSYVPSFEVASQYTQDYADKKYTVLTFSLQKALEHAKKNEVSDEVLERFYKKSEHGDAYKTTEKRAGNVWKFSAHDYGISVNDQEILAYYDEHKQSDYLESPVQLQVRRIYIDAQVAGARDIIEAIREQVVADPALFQTLAKKINTEKPKGQGAQRTDFFAKDSTKYDAVLVQAAFEQLHTDLAISDVIKTDAGYEILQRVARKSAKYKTLSDVKNEISSMLLAQKFEKRFQQDAQRVAGHADYNNSQAVASFIEKRKGHKEHISLESRKSDVISMHLFQTDKDHYAVFMDGKHGILLQCTDVSKKTLKPFDQIKSTVLADYYAKQAQQNLQTVAADAMKDALSVDVQELAKKYDAQLSQAHFAYQHGKVESSDLLHRPEIAQKVRNLEVVGEMVDVVTSTESFLIILDEVAPIDKKIFAEKELMIKNTLSSKAKYKGRDSFIASLYRRAKLNSKIEIKDQLLKDAKETV</sequence>
<evidence type="ECO:0000256" key="11">
    <source>
        <dbReference type="PROSITE-ProRule" id="PRU00278"/>
    </source>
</evidence>
<keyword evidence="2" id="KW-1003">Cell membrane</keyword>
<evidence type="ECO:0000256" key="9">
    <source>
        <dbReference type="ARBA" id="ARBA00040743"/>
    </source>
</evidence>
<dbReference type="GO" id="GO:0005886">
    <property type="term" value="C:plasma membrane"/>
    <property type="evidence" value="ECO:0007669"/>
    <property type="project" value="UniProtKB-SubCell"/>
</dbReference>
<dbReference type="InterPro" id="IPR027304">
    <property type="entry name" value="Trigger_fact/SurA_dom_sf"/>
</dbReference>
<dbReference type="InterPro" id="IPR000297">
    <property type="entry name" value="PPIase_PpiC"/>
</dbReference>
<evidence type="ECO:0000256" key="8">
    <source>
        <dbReference type="ARBA" id="ARBA00038408"/>
    </source>
</evidence>
<evidence type="ECO:0000256" key="6">
    <source>
        <dbReference type="ARBA" id="ARBA00023136"/>
    </source>
</evidence>
<evidence type="ECO:0000256" key="4">
    <source>
        <dbReference type="ARBA" id="ARBA00022692"/>
    </source>
</evidence>
<dbReference type="Gene3D" id="1.10.4030.10">
    <property type="entry name" value="Porin chaperone SurA, peptide-binding domain"/>
    <property type="match status" value="1"/>
</dbReference>
<dbReference type="AlphaFoldDB" id="A0A345ZA56"/>
<evidence type="ECO:0000256" key="7">
    <source>
        <dbReference type="ARBA" id="ARBA00023186"/>
    </source>
</evidence>